<feature type="compositionally biased region" description="Low complexity" evidence="1">
    <location>
        <begin position="315"/>
        <end position="327"/>
    </location>
</feature>
<dbReference type="InterPro" id="IPR029058">
    <property type="entry name" value="AB_hydrolase_fold"/>
</dbReference>
<evidence type="ECO:0000259" key="2">
    <source>
        <dbReference type="Pfam" id="PF12146"/>
    </source>
</evidence>
<dbReference type="EMBL" id="VIFY01000018">
    <property type="protein sequence ID" value="TQB75582.1"/>
    <property type="molecule type" value="Genomic_DNA"/>
</dbReference>
<dbReference type="PANTHER" id="PTHR11614">
    <property type="entry name" value="PHOSPHOLIPASE-RELATED"/>
    <property type="match status" value="1"/>
</dbReference>
<comment type="caution">
    <text evidence="3">The sequence shown here is derived from an EMBL/GenBank/DDBJ whole genome shotgun (WGS) entry which is preliminary data.</text>
</comment>
<evidence type="ECO:0000313" key="4">
    <source>
        <dbReference type="Proteomes" id="UP000319663"/>
    </source>
</evidence>
<sequence length="352" mass="38308">MATAEEGSHLTPDGTKLYTKTWKTAEQPRAILAFVHGYSDHCNRYYDLFPTWASYGIEVRAFDQRGWGRTVTKPSDCGRTGPTSVVLSDIHSFLQTLTPLVTQTTPLFLMGSSMGGGEVLYYILHPDSPFNSVIDTDSKSPNLTGVLACSPLVALHPSTRVSALTVIAGRIAGKLLPAFHIHPALDARFMSRIESVCEDWINDPLCHGTGTLEGVAGMLDRGLWLEGLSLSGPKGKDSVERVKDLLPAIWFGHGSGDRVNSWDATKQLAATLEGVHVDVTFQSYDGAYHKLDADLPEVGEKFRKDVAEWILARCPSESQSSSPVQPETLRPDNIEESPAESVGVTDEAKAKL</sequence>
<feature type="region of interest" description="Disordered" evidence="1">
    <location>
        <begin position="315"/>
        <end position="352"/>
    </location>
</feature>
<dbReference type="Proteomes" id="UP000319663">
    <property type="component" value="Unassembled WGS sequence"/>
</dbReference>
<organism evidence="3 4">
    <name type="scientific">Monascus purpureus</name>
    <name type="common">Red mold</name>
    <name type="synonym">Monascus anka</name>
    <dbReference type="NCBI Taxonomy" id="5098"/>
    <lineage>
        <taxon>Eukaryota</taxon>
        <taxon>Fungi</taxon>
        <taxon>Dikarya</taxon>
        <taxon>Ascomycota</taxon>
        <taxon>Pezizomycotina</taxon>
        <taxon>Eurotiomycetes</taxon>
        <taxon>Eurotiomycetidae</taxon>
        <taxon>Eurotiales</taxon>
        <taxon>Aspergillaceae</taxon>
        <taxon>Monascus</taxon>
    </lineage>
</organism>
<dbReference type="SUPFAM" id="SSF53474">
    <property type="entry name" value="alpha/beta-Hydrolases"/>
    <property type="match status" value="1"/>
</dbReference>
<reference evidence="3 4" key="1">
    <citation type="submission" date="2019-06" db="EMBL/GenBank/DDBJ databases">
        <title>Wine fermentation using esterase from Monascus purpureus.</title>
        <authorList>
            <person name="Geng C."/>
            <person name="Zhang Y."/>
        </authorList>
    </citation>
    <scope>NUCLEOTIDE SEQUENCE [LARGE SCALE GENOMIC DNA]</scope>
    <source>
        <strain evidence="3">HQ1</strain>
    </source>
</reference>
<evidence type="ECO:0000256" key="1">
    <source>
        <dbReference type="SAM" id="MobiDB-lite"/>
    </source>
</evidence>
<gene>
    <name evidence="3" type="ORF">MPDQ_002547</name>
</gene>
<evidence type="ECO:0000313" key="3">
    <source>
        <dbReference type="EMBL" id="TQB75582.1"/>
    </source>
</evidence>
<dbReference type="OrthoDB" id="10249433at2759"/>
<dbReference type="Pfam" id="PF12146">
    <property type="entry name" value="Hydrolase_4"/>
    <property type="match status" value="1"/>
</dbReference>
<dbReference type="InterPro" id="IPR051044">
    <property type="entry name" value="MAG_DAG_Lipase"/>
</dbReference>
<name>A0A507R2D1_MONPU</name>
<dbReference type="InterPro" id="IPR022742">
    <property type="entry name" value="Hydrolase_4"/>
</dbReference>
<feature type="domain" description="Serine aminopeptidase S33" evidence="2">
    <location>
        <begin position="27"/>
        <end position="291"/>
    </location>
</feature>
<dbReference type="AlphaFoldDB" id="A0A507R2D1"/>
<keyword evidence="4" id="KW-1185">Reference proteome</keyword>
<protein>
    <recommendedName>
        <fullName evidence="2">Serine aminopeptidase S33 domain-containing protein</fullName>
    </recommendedName>
</protein>
<accession>A0A507R2D1</accession>
<proteinExistence type="predicted"/>
<dbReference type="STRING" id="5098.A0A507R2D1"/>
<dbReference type="Gene3D" id="3.40.50.1820">
    <property type="entry name" value="alpha/beta hydrolase"/>
    <property type="match status" value="1"/>
</dbReference>